<reference evidence="2 3" key="1">
    <citation type="journal article" date="2012" name="J. Bacteriol.">
        <title>Draft Genome Sequence of the Extremely Halophilic Archaeon Halogranum salarium B-1T.</title>
        <authorList>
            <person name="Kim K.K."/>
            <person name="Lee K.C."/>
            <person name="Lee J.S."/>
        </authorList>
    </citation>
    <scope>NUCLEOTIDE SEQUENCE [LARGE SCALE GENOMIC DNA]</scope>
    <source>
        <strain evidence="2 3">B-1</strain>
    </source>
</reference>
<evidence type="ECO:0000313" key="2">
    <source>
        <dbReference type="EMBL" id="EJN58352.1"/>
    </source>
</evidence>
<evidence type="ECO:0000313" key="3">
    <source>
        <dbReference type="Proteomes" id="UP000007813"/>
    </source>
</evidence>
<name>J3EV15_9EURY</name>
<organism evidence="2 3">
    <name type="scientific">Halogranum salarium B-1</name>
    <dbReference type="NCBI Taxonomy" id="1210908"/>
    <lineage>
        <taxon>Archaea</taxon>
        <taxon>Methanobacteriati</taxon>
        <taxon>Methanobacteriota</taxon>
        <taxon>Stenosarchaea group</taxon>
        <taxon>Halobacteria</taxon>
        <taxon>Halobacteriales</taxon>
        <taxon>Haloferacaceae</taxon>
    </lineage>
</organism>
<dbReference type="AlphaFoldDB" id="J3EV15"/>
<dbReference type="Proteomes" id="UP000007813">
    <property type="component" value="Unassembled WGS sequence"/>
</dbReference>
<evidence type="ECO:0000256" key="1">
    <source>
        <dbReference type="SAM" id="MobiDB-lite"/>
    </source>
</evidence>
<feature type="region of interest" description="Disordered" evidence="1">
    <location>
        <begin position="1"/>
        <end position="20"/>
    </location>
</feature>
<accession>J3EV15</accession>
<protein>
    <submittedName>
        <fullName evidence="2">Uncharacterized protein</fullName>
    </submittedName>
</protein>
<gene>
    <name evidence="2" type="ORF">HSB1_37690</name>
</gene>
<comment type="caution">
    <text evidence="2">The sequence shown here is derived from an EMBL/GenBank/DDBJ whole genome shotgun (WGS) entry which is preliminary data.</text>
</comment>
<sequence>MLLERGRTEPDESRTANEVSEHVSARFKSLPARFYGNSHDDEHLVCSLLARCCARRRRT</sequence>
<proteinExistence type="predicted"/>
<dbReference type="EMBL" id="ALJD01000009">
    <property type="protein sequence ID" value="EJN58352.1"/>
    <property type="molecule type" value="Genomic_DNA"/>
</dbReference>